<dbReference type="OrthoDB" id="5465469at2"/>
<evidence type="ECO:0008006" key="4">
    <source>
        <dbReference type="Google" id="ProtNLM"/>
    </source>
</evidence>
<dbReference type="AlphaFoldDB" id="A3VA01"/>
<gene>
    <name evidence="2" type="ORF">RB2654_19203</name>
</gene>
<evidence type="ECO:0000313" key="2">
    <source>
        <dbReference type="EMBL" id="EAQ14742.1"/>
    </source>
</evidence>
<protein>
    <recommendedName>
        <fullName evidence="4">Glycosyltransferase</fullName>
    </recommendedName>
</protein>
<dbReference type="eggNOG" id="ENOG502ZYFG">
    <property type="taxonomic scope" value="Bacteria"/>
</dbReference>
<sequence>MYAISLTTIPPRFATLLRVLAALVGQTAAPATVFLTIPRHWARFDPAPLPAIPFGVTLIETETDMGPIGKLLPAAKQFDGDILICDDDWLYAPDWAATFLATRATAPGALAASTWDARRIGYRGTVLQGFAGALIPSMLARAIPDPPPDAWVADDVWISAHLPAITAVPAARRKMMPLADPGALQSRPDRDDANRAAARLAGTWPDL</sequence>
<comment type="caution">
    <text evidence="2">The sequence shown here is derived from an EMBL/GenBank/DDBJ whole genome shotgun (WGS) entry which is preliminary data.</text>
</comment>
<dbReference type="STRING" id="314271.RB2654_19203"/>
<keyword evidence="1" id="KW-0732">Signal</keyword>
<evidence type="ECO:0000256" key="1">
    <source>
        <dbReference type="SAM" id="SignalP"/>
    </source>
</evidence>
<evidence type="ECO:0000313" key="3">
    <source>
        <dbReference type="Proteomes" id="UP000002931"/>
    </source>
</evidence>
<proteinExistence type="predicted"/>
<dbReference type="EMBL" id="AAMT01000001">
    <property type="protein sequence ID" value="EAQ14742.1"/>
    <property type="molecule type" value="Genomic_DNA"/>
</dbReference>
<feature type="chain" id="PRO_5002660922" description="Glycosyltransferase" evidence="1">
    <location>
        <begin position="22"/>
        <end position="207"/>
    </location>
</feature>
<dbReference type="HOGENOM" id="CLU_1325065_0_0_5"/>
<name>A3VA01_9RHOB</name>
<reference evidence="2 3" key="1">
    <citation type="journal article" date="2010" name="J. Bacteriol.">
        <title>Genome sequences of Pelagibaca bermudensis HTCC2601T and Maritimibacter alkaliphilus HTCC2654T, the type strains of two marine Roseobacter genera.</title>
        <authorList>
            <person name="Thrash J.C."/>
            <person name="Cho J.C."/>
            <person name="Ferriera S."/>
            <person name="Johnson J."/>
            <person name="Vergin K.L."/>
            <person name="Giovannoni S.J."/>
        </authorList>
    </citation>
    <scope>NUCLEOTIDE SEQUENCE [LARGE SCALE GENOMIC DNA]</scope>
    <source>
        <strain evidence="2 3">HTCC2654</strain>
    </source>
</reference>
<keyword evidence="3" id="KW-1185">Reference proteome</keyword>
<dbReference type="SUPFAM" id="SSF53448">
    <property type="entry name" value="Nucleotide-diphospho-sugar transferases"/>
    <property type="match status" value="1"/>
</dbReference>
<accession>A3VA01</accession>
<dbReference type="InterPro" id="IPR029044">
    <property type="entry name" value="Nucleotide-diphossugar_trans"/>
</dbReference>
<organism evidence="2 3">
    <name type="scientific">Maritimibacter alkaliphilus HTCC2654</name>
    <dbReference type="NCBI Taxonomy" id="314271"/>
    <lineage>
        <taxon>Bacteria</taxon>
        <taxon>Pseudomonadati</taxon>
        <taxon>Pseudomonadota</taxon>
        <taxon>Alphaproteobacteria</taxon>
        <taxon>Rhodobacterales</taxon>
        <taxon>Roseobacteraceae</taxon>
        <taxon>Maritimibacter</taxon>
    </lineage>
</organism>
<feature type="signal peptide" evidence="1">
    <location>
        <begin position="1"/>
        <end position="21"/>
    </location>
</feature>
<dbReference type="RefSeq" id="WP_008334574.1">
    <property type="nucleotide sequence ID" value="NZ_CH902578.1"/>
</dbReference>
<dbReference type="Proteomes" id="UP000002931">
    <property type="component" value="Unassembled WGS sequence"/>
</dbReference>